<name>A0A085MZZ5_9BILA</name>
<gene>
    <name evidence="1" type="ORF">M513_05189</name>
    <name evidence="2" type="ORF">M514_05189</name>
</gene>
<dbReference type="AlphaFoldDB" id="A0A085MZZ5"/>
<evidence type="ECO:0000313" key="1">
    <source>
        <dbReference type="EMBL" id="KFD53922.1"/>
    </source>
</evidence>
<dbReference type="EMBL" id="KL363212">
    <property type="protein sequence ID" value="KFD53922.1"/>
    <property type="molecule type" value="Genomic_DNA"/>
</dbReference>
<protein>
    <submittedName>
        <fullName evidence="2">Uncharacterized protein</fullName>
    </submittedName>
</protein>
<dbReference type="Proteomes" id="UP000030758">
    <property type="component" value="Unassembled WGS sequence"/>
</dbReference>
<organism evidence="2">
    <name type="scientific">Trichuris suis</name>
    <name type="common">pig whipworm</name>
    <dbReference type="NCBI Taxonomy" id="68888"/>
    <lineage>
        <taxon>Eukaryota</taxon>
        <taxon>Metazoa</taxon>
        <taxon>Ecdysozoa</taxon>
        <taxon>Nematoda</taxon>
        <taxon>Enoplea</taxon>
        <taxon>Dorylaimia</taxon>
        <taxon>Trichinellida</taxon>
        <taxon>Trichuridae</taxon>
        <taxon>Trichuris</taxon>
    </lineage>
</organism>
<proteinExistence type="predicted"/>
<evidence type="ECO:0000313" key="2">
    <source>
        <dbReference type="EMBL" id="KFD62791.1"/>
    </source>
</evidence>
<evidence type="ECO:0000313" key="3">
    <source>
        <dbReference type="Proteomes" id="UP000030764"/>
    </source>
</evidence>
<dbReference type="Proteomes" id="UP000030764">
    <property type="component" value="Unassembled WGS sequence"/>
</dbReference>
<accession>A0A085MZZ5</accession>
<sequence length="116" mass="13307">MEDETEERIITNVTRKFTAKKLAKAFATTSSGVQIIEEMNDSCERFANAERQTQDALACYTEIYKGMKRSIRTKLDAFLKLARLLRYQSSQECLLPAIIESSKEVHKGINFISRTH</sequence>
<dbReference type="EMBL" id="KL367588">
    <property type="protein sequence ID" value="KFD62791.1"/>
    <property type="molecule type" value="Genomic_DNA"/>
</dbReference>
<reference evidence="2 3" key="1">
    <citation type="journal article" date="2014" name="Nat. Genet.">
        <title>Genome and transcriptome of the porcine whipworm Trichuris suis.</title>
        <authorList>
            <person name="Jex A.R."/>
            <person name="Nejsum P."/>
            <person name="Schwarz E.M."/>
            <person name="Hu L."/>
            <person name="Young N.D."/>
            <person name="Hall R.S."/>
            <person name="Korhonen P.K."/>
            <person name="Liao S."/>
            <person name="Thamsborg S."/>
            <person name="Xia J."/>
            <person name="Xu P."/>
            <person name="Wang S."/>
            <person name="Scheerlinck J.P."/>
            <person name="Hofmann A."/>
            <person name="Sternberg P.W."/>
            <person name="Wang J."/>
            <person name="Gasser R.B."/>
        </authorList>
    </citation>
    <scope>NUCLEOTIDE SEQUENCE [LARGE SCALE GENOMIC DNA]</scope>
    <source>
        <strain evidence="2">DCEP-RM93F</strain>
        <strain evidence="1">DCEP-RM93M</strain>
    </source>
</reference>
<keyword evidence="3" id="KW-1185">Reference proteome</keyword>